<name>D2S5J3_GEOOG</name>
<evidence type="ECO:0000313" key="6">
    <source>
        <dbReference type="Proteomes" id="UP000001382"/>
    </source>
</evidence>
<sequence length="294" mass="33084">MKLSVFLPFCYALTNDASAELYHRYWVMLSEHWGDRELNEVTPGDIKMVAKAARRTAVSRSNSQNGLYAEQHLIAAARKLFALAMAEGHCSRNPAQLVEMPKRPRSPRHAITHQQVGELFEACERDEDTVALRFMVETGCRREGLVNLQRKDLRPARQTVWLDEKNSARREQPVSEALMVALMNQDCHLYDMTRRRLDGLWVRVKRNLPWAQDLGIFSHWLRHYAITSIESVSGYATAAAFAGHALGGGNATSTYVHKSINDVAGAWSRLWGEPHPLAPPPQGATADSPERLST</sequence>
<keyword evidence="6" id="KW-1185">Reference proteome</keyword>
<reference evidence="5 6" key="1">
    <citation type="journal article" date="2010" name="Stand. Genomic Sci.">
        <title>Complete genome sequence of Geodermatophilus obscurus type strain (G-20).</title>
        <authorList>
            <person name="Ivanova N."/>
            <person name="Sikorski J."/>
            <person name="Jando M."/>
            <person name="Munk C."/>
            <person name="Lapidus A."/>
            <person name="Glavina Del Rio T."/>
            <person name="Copeland A."/>
            <person name="Tice H."/>
            <person name="Cheng J.-F."/>
            <person name="Lucas S."/>
            <person name="Chen F."/>
            <person name="Nolan M."/>
            <person name="Bruce D."/>
            <person name="Goodwin L."/>
            <person name="Pitluck S."/>
            <person name="Mavromatis K."/>
            <person name="Mikhailova N."/>
            <person name="Pati A."/>
            <person name="Chen A."/>
            <person name="Palaniappan K."/>
            <person name="Land M."/>
            <person name="Hauser L."/>
            <person name="Chang Y.-J."/>
            <person name="Jeffries C.D."/>
            <person name="Meincke L."/>
            <person name="Brettin T."/>
            <person name="Detter J.C."/>
            <person name="Detter J.C."/>
            <person name="Rohde M."/>
            <person name="Goeker M."/>
            <person name="Bristow J."/>
            <person name="Eisen J.A."/>
            <person name="Markowitz V."/>
            <person name="Hugenholtz P."/>
            <person name="Kyrpides N.C."/>
            <person name="Klenk H.-P."/>
        </authorList>
    </citation>
    <scope>NUCLEOTIDE SEQUENCE [LARGE SCALE GENOMIC DNA]</scope>
    <source>
        <strain evidence="6">ATCC 25078 / DSM 43160 / JCM 3152 / KCC A-0152 / KCTC 9177 / NBRC 13315 / NRRL B-3577 / G-20</strain>
    </source>
</reference>
<dbReference type="KEGG" id="gob:Gobs_2638"/>
<dbReference type="Gene3D" id="1.10.150.130">
    <property type="match status" value="1"/>
</dbReference>
<dbReference type="InterPro" id="IPR011010">
    <property type="entry name" value="DNA_brk_join_enz"/>
</dbReference>
<dbReference type="InterPro" id="IPR013762">
    <property type="entry name" value="Integrase-like_cat_sf"/>
</dbReference>
<evidence type="ECO:0000256" key="2">
    <source>
        <dbReference type="ARBA" id="ARBA00023172"/>
    </source>
</evidence>
<evidence type="ECO:0000313" key="5">
    <source>
        <dbReference type="EMBL" id="ADB75273.1"/>
    </source>
</evidence>
<dbReference type="SUPFAM" id="SSF56349">
    <property type="entry name" value="DNA breaking-rejoining enzymes"/>
    <property type="match status" value="1"/>
</dbReference>
<dbReference type="InterPro" id="IPR002104">
    <property type="entry name" value="Integrase_catalytic"/>
</dbReference>
<dbReference type="RefSeq" id="WP_012948706.1">
    <property type="nucleotide sequence ID" value="NC_013757.1"/>
</dbReference>
<dbReference type="GO" id="GO:0015074">
    <property type="term" value="P:DNA integration"/>
    <property type="evidence" value="ECO:0007669"/>
    <property type="project" value="InterPro"/>
</dbReference>
<keyword evidence="1" id="KW-0238">DNA-binding</keyword>
<dbReference type="eggNOG" id="COG4974">
    <property type="taxonomic scope" value="Bacteria"/>
</dbReference>
<reference evidence="6" key="2">
    <citation type="submission" date="2010-01" db="EMBL/GenBank/DDBJ databases">
        <title>The complete genome of Geodermatophilus obscurus DSM 43160.</title>
        <authorList>
            <consortium name="US DOE Joint Genome Institute (JGI-PGF)"/>
            <person name="Lucas S."/>
            <person name="Copeland A."/>
            <person name="Lapidus A."/>
            <person name="Glavina del Rio T."/>
            <person name="Dalin E."/>
            <person name="Tice H."/>
            <person name="Bruce D."/>
            <person name="Goodwin L."/>
            <person name="Pitluck S."/>
            <person name="Kyrpides N."/>
            <person name="Mavromatis K."/>
            <person name="Ivanova N."/>
            <person name="Munk A.C."/>
            <person name="Brettin T."/>
            <person name="Detter J.C."/>
            <person name="Han C."/>
            <person name="Larimer F."/>
            <person name="Land M."/>
            <person name="Hauser L."/>
            <person name="Markowitz V."/>
            <person name="Cheng J.-F."/>
            <person name="Hugenholtz P."/>
            <person name="Woyke T."/>
            <person name="Wu D."/>
            <person name="Jando M."/>
            <person name="Schneider S."/>
            <person name="Klenk H.-P."/>
            <person name="Eisen J.A."/>
        </authorList>
    </citation>
    <scope>NUCLEOTIDE SEQUENCE [LARGE SCALE GENOMIC DNA]</scope>
    <source>
        <strain evidence="6">ATCC 25078 / DSM 43160 / JCM 3152 / KCC A-0152 / KCTC 9177 / NBRC 13315 / NRRL B-3577 / G-20</strain>
    </source>
</reference>
<dbReference type="InterPro" id="IPR010998">
    <property type="entry name" value="Integrase_recombinase_N"/>
</dbReference>
<proteinExistence type="predicted"/>
<evidence type="ECO:0000256" key="1">
    <source>
        <dbReference type="ARBA" id="ARBA00023125"/>
    </source>
</evidence>
<protein>
    <submittedName>
        <fullName evidence="5">Integrase family protein</fullName>
    </submittedName>
</protein>
<dbReference type="AlphaFoldDB" id="D2S5J3"/>
<dbReference type="Proteomes" id="UP000001382">
    <property type="component" value="Chromosome"/>
</dbReference>
<keyword evidence="2" id="KW-0233">DNA recombination</keyword>
<accession>D2S5J3</accession>
<dbReference type="GO" id="GO:0003677">
    <property type="term" value="F:DNA binding"/>
    <property type="evidence" value="ECO:0007669"/>
    <property type="project" value="UniProtKB-KW"/>
</dbReference>
<feature type="region of interest" description="Disordered" evidence="3">
    <location>
        <begin position="274"/>
        <end position="294"/>
    </location>
</feature>
<organism evidence="5 6">
    <name type="scientific">Geodermatophilus obscurus (strain ATCC 25078 / DSM 43160 / JCM 3152 / CCUG 61914 / KCC A-0152 / KCTC 9177 / NBRC 13315 / NRRL B-3577 / G-20)</name>
    <dbReference type="NCBI Taxonomy" id="526225"/>
    <lineage>
        <taxon>Bacteria</taxon>
        <taxon>Bacillati</taxon>
        <taxon>Actinomycetota</taxon>
        <taxon>Actinomycetes</taxon>
        <taxon>Geodermatophilales</taxon>
        <taxon>Geodermatophilaceae</taxon>
        <taxon>Geodermatophilus</taxon>
    </lineage>
</organism>
<gene>
    <name evidence="5" type="ordered locus">Gobs_2638</name>
</gene>
<dbReference type="Pfam" id="PF00589">
    <property type="entry name" value="Phage_integrase"/>
    <property type="match status" value="1"/>
</dbReference>
<dbReference type="PROSITE" id="PS51898">
    <property type="entry name" value="TYR_RECOMBINASE"/>
    <property type="match status" value="1"/>
</dbReference>
<evidence type="ECO:0000256" key="3">
    <source>
        <dbReference type="SAM" id="MobiDB-lite"/>
    </source>
</evidence>
<dbReference type="OrthoDB" id="864726at2"/>
<evidence type="ECO:0000259" key="4">
    <source>
        <dbReference type="PROSITE" id="PS51898"/>
    </source>
</evidence>
<feature type="domain" description="Tyr recombinase" evidence="4">
    <location>
        <begin position="106"/>
        <end position="268"/>
    </location>
</feature>
<dbReference type="EMBL" id="CP001867">
    <property type="protein sequence ID" value="ADB75273.1"/>
    <property type="molecule type" value="Genomic_DNA"/>
</dbReference>
<dbReference type="HOGENOM" id="CLU_064271_0_0_11"/>
<dbReference type="Gene3D" id="1.10.443.10">
    <property type="entry name" value="Intergrase catalytic core"/>
    <property type="match status" value="1"/>
</dbReference>
<dbReference type="GO" id="GO:0006310">
    <property type="term" value="P:DNA recombination"/>
    <property type="evidence" value="ECO:0007669"/>
    <property type="project" value="UniProtKB-KW"/>
</dbReference>
<dbReference type="STRING" id="526225.Gobs_2638"/>